<evidence type="ECO:0000256" key="4">
    <source>
        <dbReference type="ARBA" id="ARBA00023125"/>
    </source>
</evidence>
<dbReference type="PANTHER" id="PTHR30437:SF4">
    <property type="entry name" value="TRANSCRIPTION ELONGATION FACTOR GREA"/>
    <property type="match status" value="1"/>
</dbReference>
<reference evidence="12 13" key="1">
    <citation type="submission" date="2015-03" db="EMBL/GenBank/DDBJ databases">
        <authorList>
            <person name="Murphy D."/>
        </authorList>
    </citation>
    <scope>NUCLEOTIDE SEQUENCE [LARGE SCALE GENOMIC DNA]</scope>
    <source>
        <strain evidence="12 13">KMM 520</strain>
    </source>
</reference>
<dbReference type="PIRSF" id="PIRSF006092">
    <property type="entry name" value="GreA_GreB"/>
    <property type="match status" value="1"/>
</dbReference>
<protein>
    <recommendedName>
        <fullName evidence="2 8">Transcription elongation factor GreA</fullName>
    </recommendedName>
    <alternativeName>
        <fullName evidence="7 8">Transcript cleavage factor GreA</fullName>
    </alternativeName>
</protein>
<dbReference type="NCBIfam" id="NF001261">
    <property type="entry name" value="PRK00226.1-2"/>
    <property type="match status" value="1"/>
</dbReference>
<dbReference type="GO" id="GO:0032784">
    <property type="term" value="P:regulation of DNA-templated transcription elongation"/>
    <property type="evidence" value="ECO:0007669"/>
    <property type="project" value="UniProtKB-UniRule"/>
</dbReference>
<evidence type="ECO:0000256" key="2">
    <source>
        <dbReference type="ARBA" id="ARBA00013729"/>
    </source>
</evidence>
<feature type="domain" description="Transcription elongation factor GreA/GreB C-terminal" evidence="10">
    <location>
        <begin position="83"/>
        <end position="157"/>
    </location>
</feature>
<dbReference type="EMBL" id="CP011034">
    <property type="protein sequence ID" value="ALS32713.1"/>
    <property type="molecule type" value="Genomic_DNA"/>
</dbReference>
<feature type="domain" description="Transcription elongation factor GreA/GreB N-terminal" evidence="11">
    <location>
        <begin position="4"/>
        <end position="74"/>
    </location>
</feature>
<dbReference type="PROSITE" id="PS00829">
    <property type="entry name" value="GREAB_1"/>
    <property type="match status" value="1"/>
</dbReference>
<dbReference type="Proteomes" id="UP000065261">
    <property type="component" value="Chromosome I"/>
</dbReference>
<organism evidence="12">
    <name type="scientific">Pseudoalteromonas translucida KMM 520</name>
    <dbReference type="NCBI Taxonomy" id="1315283"/>
    <lineage>
        <taxon>Bacteria</taxon>
        <taxon>Pseudomonadati</taxon>
        <taxon>Pseudomonadota</taxon>
        <taxon>Gammaproteobacteria</taxon>
        <taxon>Alteromonadales</taxon>
        <taxon>Pseudoalteromonadaceae</taxon>
        <taxon>Pseudoalteromonas</taxon>
    </lineage>
</organism>
<dbReference type="PANTHER" id="PTHR30437">
    <property type="entry name" value="TRANSCRIPTION ELONGATION FACTOR GREA"/>
    <property type="match status" value="1"/>
</dbReference>
<sequence length="158" mass="17538">MQTIPMTVRGADLLRKELTELKTVTRPKIVSDIAVAREHGDLKENAEYHAAREQQGFCEGRIQEIEAKLSNVQIIDVTKMPNTGKVIFGTTVTIVNVETDVEVKYQIVGDDEASIKNNRISVNSPIARGLIGKQADDAVNIETPKGTVEYEIIEVEYI</sequence>
<evidence type="ECO:0000259" key="11">
    <source>
        <dbReference type="Pfam" id="PF03449"/>
    </source>
</evidence>
<dbReference type="SUPFAM" id="SSF54534">
    <property type="entry name" value="FKBP-like"/>
    <property type="match status" value="1"/>
</dbReference>
<evidence type="ECO:0000259" key="10">
    <source>
        <dbReference type="Pfam" id="PF01272"/>
    </source>
</evidence>
<dbReference type="InterPro" id="IPR006359">
    <property type="entry name" value="Tscrpt_elong_fac_GreA"/>
</dbReference>
<name>A0A0U2WYK8_9GAMM</name>
<keyword evidence="12" id="KW-0251">Elongation factor</keyword>
<dbReference type="OrthoDB" id="9808774at2"/>
<evidence type="ECO:0000256" key="1">
    <source>
        <dbReference type="ARBA" id="ARBA00008213"/>
    </source>
</evidence>
<dbReference type="InterPro" id="IPR036953">
    <property type="entry name" value="GreA/GreB_C_sf"/>
</dbReference>
<dbReference type="InterPro" id="IPR001437">
    <property type="entry name" value="Tscrpt_elong_fac_GreA/B_C"/>
</dbReference>
<dbReference type="InterPro" id="IPR028624">
    <property type="entry name" value="Tscrpt_elong_fac_GreA/B"/>
</dbReference>
<dbReference type="GO" id="GO:0003677">
    <property type="term" value="F:DNA binding"/>
    <property type="evidence" value="ECO:0007669"/>
    <property type="project" value="UniProtKB-UniRule"/>
</dbReference>
<evidence type="ECO:0000256" key="5">
    <source>
        <dbReference type="ARBA" id="ARBA00023163"/>
    </source>
</evidence>
<dbReference type="InterPro" id="IPR036805">
    <property type="entry name" value="Tscrpt_elong_fac_GreA/B_N_sf"/>
</dbReference>
<dbReference type="InterPro" id="IPR022691">
    <property type="entry name" value="Tscrpt_elong_fac_GreA/B_N"/>
</dbReference>
<evidence type="ECO:0000313" key="12">
    <source>
        <dbReference type="EMBL" id="ALS32713.1"/>
    </source>
</evidence>
<evidence type="ECO:0000256" key="9">
    <source>
        <dbReference type="RuleBase" id="RU000556"/>
    </source>
</evidence>
<dbReference type="Gene3D" id="1.10.287.180">
    <property type="entry name" value="Transcription elongation factor, GreA/GreB, N-terminal domain"/>
    <property type="match status" value="1"/>
</dbReference>
<evidence type="ECO:0000256" key="3">
    <source>
        <dbReference type="ARBA" id="ARBA00023015"/>
    </source>
</evidence>
<comment type="function">
    <text evidence="6 8 9">Necessary for efficient RNA polymerase transcription elongation past template-encoded arresting sites. The arresting sites in DNA have the property of trapping a certain fraction of elongating RNA polymerases that pass through, resulting in locked ternary complexes. Cleavage of the nascent transcript by cleavage factors such as GreA or GreB allows the resumption of elongation from the new 3'terminus. GreA releases sequences of 2 to 3 nucleotides.</text>
</comment>
<dbReference type="PROSITE" id="PS00830">
    <property type="entry name" value="GREAB_2"/>
    <property type="match status" value="1"/>
</dbReference>
<dbReference type="NCBIfam" id="NF001263">
    <property type="entry name" value="PRK00226.1-4"/>
    <property type="match status" value="1"/>
</dbReference>
<dbReference type="GO" id="GO:0003746">
    <property type="term" value="F:translation elongation factor activity"/>
    <property type="evidence" value="ECO:0007669"/>
    <property type="project" value="UniProtKB-KW"/>
</dbReference>
<evidence type="ECO:0000256" key="7">
    <source>
        <dbReference type="ARBA" id="ARBA00030776"/>
    </source>
</evidence>
<evidence type="ECO:0000256" key="8">
    <source>
        <dbReference type="HAMAP-Rule" id="MF_00105"/>
    </source>
</evidence>
<dbReference type="PATRIC" id="fig|1315283.4.peg.1306"/>
<dbReference type="NCBIfam" id="NF001264">
    <property type="entry name" value="PRK00226.1-5"/>
    <property type="match status" value="1"/>
</dbReference>
<keyword evidence="3 8" id="KW-0805">Transcription regulation</keyword>
<evidence type="ECO:0000313" key="13">
    <source>
        <dbReference type="Proteomes" id="UP000065261"/>
    </source>
</evidence>
<dbReference type="SUPFAM" id="SSF46557">
    <property type="entry name" value="GreA transcript cleavage protein, N-terminal domain"/>
    <property type="match status" value="1"/>
</dbReference>
<dbReference type="KEGG" id="ptn:PTRA_a1511"/>
<keyword evidence="12" id="KW-0648">Protein biosynthesis</keyword>
<keyword evidence="5 8" id="KW-0804">Transcription</keyword>
<dbReference type="AlphaFoldDB" id="A0A0U2WYK8"/>
<dbReference type="FunFam" id="1.10.287.180:FF:000001">
    <property type="entry name" value="Transcription elongation factor GreA"/>
    <property type="match status" value="1"/>
</dbReference>
<accession>A0A0U2WYK8</accession>
<dbReference type="NCBIfam" id="TIGR01462">
    <property type="entry name" value="greA"/>
    <property type="match status" value="1"/>
</dbReference>
<dbReference type="Pfam" id="PF01272">
    <property type="entry name" value="GreA_GreB"/>
    <property type="match status" value="1"/>
</dbReference>
<dbReference type="HAMAP" id="MF_00105">
    <property type="entry name" value="GreA_GreB"/>
    <property type="match status" value="1"/>
</dbReference>
<comment type="similarity">
    <text evidence="1 8 9">Belongs to the GreA/GreB family.</text>
</comment>
<gene>
    <name evidence="8 12" type="primary">greA</name>
    <name evidence="12" type="ORF">PTRA_a1511</name>
</gene>
<dbReference type="Pfam" id="PF03449">
    <property type="entry name" value="GreA_GreB_N"/>
    <property type="match status" value="1"/>
</dbReference>
<dbReference type="InterPro" id="IPR018151">
    <property type="entry name" value="TF_GreA/GreB_CS"/>
</dbReference>
<evidence type="ECO:0000256" key="6">
    <source>
        <dbReference type="ARBA" id="ARBA00024916"/>
    </source>
</evidence>
<dbReference type="GO" id="GO:0006354">
    <property type="term" value="P:DNA-templated transcription elongation"/>
    <property type="evidence" value="ECO:0007669"/>
    <property type="project" value="TreeGrafter"/>
</dbReference>
<proteinExistence type="inferred from homology"/>
<dbReference type="InterPro" id="IPR023459">
    <property type="entry name" value="Tscrpt_elong_fac_GreA/B_fam"/>
</dbReference>
<dbReference type="GO" id="GO:0070063">
    <property type="term" value="F:RNA polymerase binding"/>
    <property type="evidence" value="ECO:0007669"/>
    <property type="project" value="InterPro"/>
</dbReference>
<keyword evidence="4 8" id="KW-0238">DNA-binding</keyword>
<dbReference type="Gene3D" id="3.10.50.30">
    <property type="entry name" value="Transcription elongation factor, GreA/GreB, C-terminal domain"/>
    <property type="match status" value="1"/>
</dbReference>
<dbReference type="RefSeq" id="WP_058373149.1">
    <property type="nucleotide sequence ID" value="NZ_CP011034.1"/>
</dbReference>
<dbReference type="FunFam" id="3.10.50.30:FF:000001">
    <property type="entry name" value="Transcription elongation factor GreA"/>
    <property type="match status" value="1"/>
</dbReference>